<accession>A0A6B3NVR2</accession>
<keyword evidence="2" id="KW-1185">Reference proteome</keyword>
<sequence length="152" mass="17279">MEKHVIGLERRNLAELEVVERLAAAIGTVAFEAEVSLLLRLHTVDPECAIQSISRFIHPSLIGMSDVPFLVLQRLADELVEREPALLQRPSFRCRNDHETALPLELWFAIVRHAREYFDPAESDAAFLVARLREGFTSEEAFRSLIASKRSK</sequence>
<dbReference type="EMBL" id="JAAHBU010000063">
    <property type="protein sequence ID" value="NER63494.1"/>
    <property type="molecule type" value="Genomic_DNA"/>
</dbReference>
<proteinExistence type="predicted"/>
<dbReference type="RefSeq" id="WP_163942313.1">
    <property type="nucleotide sequence ID" value="NZ_JAAHBU010000063.1"/>
</dbReference>
<dbReference type="Proteomes" id="UP000482634">
    <property type="component" value="Unassembled WGS sequence"/>
</dbReference>
<evidence type="ECO:0000313" key="2">
    <source>
        <dbReference type="Proteomes" id="UP000482634"/>
    </source>
</evidence>
<evidence type="ECO:0000313" key="1">
    <source>
        <dbReference type="EMBL" id="NER63494.1"/>
    </source>
</evidence>
<organism evidence="1 2">
    <name type="scientific">Pseudomonas brassicae</name>
    <dbReference type="NCBI Taxonomy" id="2708063"/>
    <lineage>
        <taxon>Bacteria</taxon>
        <taxon>Pseudomonadati</taxon>
        <taxon>Pseudomonadota</taxon>
        <taxon>Gammaproteobacteria</taxon>
        <taxon>Pseudomonadales</taxon>
        <taxon>Pseudomonadaceae</taxon>
        <taxon>Pseudomonas</taxon>
    </lineage>
</organism>
<dbReference type="AlphaFoldDB" id="A0A6B3NVR2"/>
<name>A0A6B3NVR2_9PSED</name>
<reference evidence="1 2" key="1">
    <citation type="submission" date="2020-02" db="EMBL/GenBank/DDBJ databases">
        <title>Broccoli isolated Pseudomonas sp.</title>
        <authorList>
            <person name="Fujikawa T."/>
            <person name="Sawada H."/>
        </authorList>
    </citation>
    <scope>NUCLEOTIDE SEQUENCE [LARGE SCALE GENOMIC DNA]</scope>
    <source>
        <strain evidence="1 2">MAFF212427</strain>
    </source>
</reference>
<gene>
    <name evidence="1" type="ORF">G3436_05770</name>
</gene>
<comment type="caution">
    <text evidence="1">The sequence shown here is derived from an EMBL/GenBank/DDBJ whole genome shotgun (WGS) entry which is preliminary data.</text>
</comment>
<protein>
    <submittedName>
        <fullName evidence="1">Uncharacterized protein</fullName>
    </submittedName>
</protein>